<dbReference type="RefSeq" id="WP_059036686.1">
    <property type="nucleotide sequence ID" value="NZ_JAADZU010000023.1"/>
</dbReference>
<dbReference type="AlphaFoldDB" id="A0A7K3LNB3"/>
<reference evidence="4 5" key="1">
    <citation type="submission" date="2020-01" db="EMBL/GenBank/DDBJ databases">
        <title>Investigation of new actinobacteria for the biodesulphurisation of diesel fuel.</title>
        <authorList>
            <person name="Athi Narayanan S.M."/>
        </authorList>
    </citation>
    <scope>NUCLEOTIDE SEQUENCE [LARGE SCALE GENOMIC DNA]</scope>
    <source>
        <strain evidence="4 5">213E</strain>
    </source>
</reference>
<dbReference type="Pfam" id="PF20568">
    <property type="entry name" value="DUF6777"/>
    <property type="match status" value="1"/>
</dbReference>
<comment type="caution">
    <text evidence="4">The sequence shown here is derived from an EMBL/GenBank/DDBJ whole genome shotgun (WGS) entry which is preliminary data.</text>
</comment>
<keyword evidence="2" id="KW-1133">Transmembrane helix</keyword>
<organism evidence="4 5">
    <name type="scientific">Gordonia desulfuricans</name>
    <dbReference type="NCBI Taxonomy" id="89051"/>
    <lineage>
        <taxon>Bacteria</taxon>
        <taxon>Bacillati</taxon>
        <taxon>Actinomycetota</taxon>
        <taxon>Actinomycetes</taxon>
        <taxon>Mycobacteriales</taxon>
        <taxon>Gordoniaceae</taxon>
        <taxon>Gordonia</taxon>
    </lineage>
</organism>
<proteinExistence type="predicted"/>
<feature type="domain" description="DUF6777" evidence="3">
    <location>
        <begin position="111"/>
        <end position="255"/>
    </location>
</feature>
<feature type="compositionally biased region" description="Low complexity" evidence="1">
    <location>
        <begin position="537"/>
        <end position="547"/>
    </location>
</feature>
<dbReference type="InterPro" id="IPR046704">
    <property type="entry name" value="DUF6777"/>
</dbReference>
<evidence type="ECO:0000256" key="2">
    <source>
        <dbReference type="SAM" id="Phobius"/>
    </source>
</evidence>
<keyword evidence="2" id="KW-0472">Membrane</keyword>
<feature type="compositionally biased region" description="Pro residues" evidence="1">
    <location>
        <begin position="1"/>
        <end position="16"/>
    </location>
</feature>
<feature type="compositionally biased region" description="Low complexity" evidence="1">
    <location>
        <begin position="381"/>
        <end position="425"/>
    </location>
</feature>
<name>A0A7K3LNB3_9ACTN</name>
<accession>A0A7K3LNB3</accession>
<feature type="region of interest" description="Disordered" evidence="1">
    <location>
        <begin position="496"/>
        <end position="547"/>
    </location>
</feature>
<feature type="transmembrane region" description="Helical" evidence="2">
    <location>
        <begin position="33"/>
        <end position="56"/>
    </location>
</feature>
<feature type="compositionally biased region" description="Low complexity" evidence="1">
    <location>
        <begin position="444"/>
        <end position="463"/>
    </location>
</feature>
<evidence type="ECO:0000259" key="3">
    <source>
        <dbReference type="Pfam" id="PF20568"/>
    </source>
</evidence>
<protein>
    <recommendedName>
        <fullName evidence="3">DUF6777 domain-containing protein</fullName>
    </recommendedName>
</protein>
<gene>
    <name evidence="4" type="ORF">GYA93_09150</name>
</gene>
<feature type="compositionally biased region" description="Low complexity" evidence="1">
    <location>
        <begin position="496"/>
        <end position="521"/>
    </location>
</feature>
<evidence type="ECO:0000313" key="4">
    <source>
        <dbReference type="EMBL" id="NDK89742.1"/>
    </source>
</evidence>
<keyword evidence="2" id="KW-0812">Transmembrane</keyword>
<sequence>MSYNPPGPPSYPPPSVPFGALPPEHQPRNRRNLTLILAAIVAVLALVFASVVVIVLKTKKDGFDLPFLSLTSAESAGENPFTPNASLSNKPLDNGLRLSSQTGAPDQGTRVVSGTTPGLYAGGSNTCDTAALGNYLANNPSQARAWASVFGISTGAIPYYLDTLTPVVLTADTWVTNYSYQGGSAHAYQDVLQAGTAVLVDGAGVPRVRCACGNPLAPPSAAPVGGFRTRGQPWPGYQVNYITRVAYNTQNVTVVNNTTTVINQAPAQAPANQTSLTLVNLDTRQLFERTVGGLLDLSGQAPLTEALPTPAALNVPLQVDDDSEAQTNGLARAGSPEVAPQVEQEAEARNNVPLAESENSSDSSDPSASAGAPVEGSNPVSSDASSPSDSSTSASSSSSAQASPTVFSGSGDSIGSFSFTSGSRSVTCRAPSEESTGSVSLTCSDSASRSVSQSSLSQSSVSSYTGSDGVWKLTLTEGSSSTTVEVTSATWQTLATTTTSTTTTETTVETTTPETTTTTETTTEETTTETTTEETTLDTTTTTTPAS</sequence>
<dbReference type="EMBL" id="JAADZU010000023">
    <property type="protein sequence ID" value="NDK89742.1"/>
    <property type="molecule type" value="Genomic_DNA"/>
</dbReference>
<feature type="compositionally biased region" description="Acidic residues" evidence="1">
    <location>
        <begin position="522"/>
        <end position="536"/>
    </location>
</feature>
<feature type="compositionally biased region" description="Polar residues" evidence="1">
    <location>
        <begin position="433"/>
        <end position="443"/>
    </location>
</feature>
<feature type="region of interest" description="Disordered" evidence="1">
    <location>
        <begin position="327"/>
        <end position="470"/>
    </location>
</feature>
<feature type="compositionally biased region" description="Low complexity" evidence="1">
    <location>
        <begin position="355"/>
        <end position="373"/>
    </location>
</feature>
<feature type="region of interest" description="Disordered" evidence="1">
    <location>
        <begin position="1"/>
        <end position="25"/>
    </location>
</feature>
<evidence type="ECO:0000256" key="1">
    <source>
        <dbReference type="SAM" id="MobiDB-lite"/>
    </source>
</evidence>
<evidence type="ECO:0000313" key="5">
    <source>
        <dbReference type="Proteomes" id="UP000466307"/>
    </source>
</evidence>
<dbReference type="Proteomes" id="UP000466307">
    <property type="component" value="Unassembled WGS sequence"/>
</dbReference>
<keyword evidence="5" id="KW-1185">Reference proteome</keyword>